<evidence type="ECO:0000313" key="16">
    <source>
        <dbReference type="Proteomes" id="UP001168821"/>
    </source>
</evidence>
<feature type="domain" description="UVR" evidence="12">
    <location>
        <begin position="612"/>
        <end position="647"/>
    </location>
</feature>
<dbReference type="NCBIfam" id="TIGR00631">
    <property type="entry name" value="uvrb"/>
    <property type="match status" value="1"/>
</dbReference>
<keyword evidence="16" id="KW-1185">Reference proteome</keyword>
<dbReference type="InterPro" id="IPR014001">
    <property type="entry name" value="Helicase_ATP-bd"/>
</dbReference>
<dbReference type="Pfam" id="PF17757">
    <property type="entry name" value="UvrB_inter"/>
    <property type="match status" value="1"/>
</dbReference>
<keyword evidence="9" id="KW-0234">DNA repair</keyword>
<dbReference type="SUPFAM" id="SSF46600">
    <property type="entry name" value="C-terminal UvrC-binding domain of UvrB"/>
    <property type="match status" value="1"/>
</dbReference>
<dbReference type="SMART" id="SM00490">
    <property type="entry name" value="HELICc"/>
    <property type="match status" value="1"/>
</dbReference>
<dbReference type="AlphaFoldDB" id="A0AA38M0S2"/>
<reference evidence="15" key="1">
    <citation type="journal article" date="2023" name="G3 (Bethesda)">
        <title>Whole genome assemblies of Zophobas morio and Tenebrio molitor.</title>
        <authorList>
            <person name="Kaur S."/>
            <person name="Stinson S.A."/>
            <person name="diCenzo G.C."/>
        </authorList>
    </citation>
    <scope>NUCLEOTIDE SEQUENCE</scope>
    <source>
        <strain evidence="15">QUZm001</strain>
    </source>
</reference>
<evidence type="ECO:0000256" key="1">
    <source>
        <dbReference type="ARBA" id="ARBA00004496"/>
    </source>
</evidence>
<dbReference type="Proteomes" id="UP001168821">
    <property type="component" value="Unassembled WGS sequence"/>
</dbReference>
<evidence type="ECO:0000256" key="7">
    <source>
        <dbReference type="ARBA" id="ARBA00022840"/>
    </source>
</evidence>
<feature type="domain" description="Helicase C-terminal" evidence="14">
    <location>
        <begin position="421"/>
        <end position="583"/>
    </location>
</feature>
<dbReference type="Gene3D" id="4.10.860.10">
    <property type="entry name" value="UVR domain"/>
    <property type="match status" value="1"/>
</dbReference>
<sequence length="647" mass="74348">MIPDGDQPKAIAELVKGFNEGKKYQVLMGATGTGKTFTMANVIKEFNKPTLVMTHNKTLAMQLYIELKELFPNNRVEYYVSNFDFYQPEAYIPSRDLYIDKDSRINQDLEMMRLSSLNALTLRNDTIVVASVAAIFATQDPNEYSKIFFELKVGEKTKKNDLLTFLVKSGYSRNDVELTMGTFTVKGDVIKIAPGYSDKFVYRISMFGDEVESLERIDPIENTVYDKMRTLTIYPAAAYVTDYNKIKIVVEKIEAELVERVKQLKEEGKMLEAERLDKRTRYDMETLSEFGFCSGIENYSMYLDFRQPGTTPFSLLDYFGDDFLLLIDESHMMIPQLHGMFNTSKSRKETLVEYGFRLPSAMENRPLNFEEFEKKMNQVIFTSATPGDYESNLVEKKFVEQIIRPTGLLDPIIEVRPSENQMLDIINEIKLRVDKGQRVLITALTINMSESITSYLQDKNIKTAYIHSELKTIERNQVIADLRKGVYDVIVGVNLLREGLDIPEVSLVCILDADKQGFLRNTRSLIQTIGRAARNSDGKVLFYADSMSNAMREAIEETERRRNIQEQYNIEHNIVPKTIIKKITDVTMSSQIRDRVAEVEKLKSGKKKSEKEKLIADLRKEMLSSAKEMDFENAARIRDLIIELEGD</sequence>
<evidence type="ECO:0000256" key="3">
    <source>
        <dbReference type="ARBA" id="ARBA00022490"/>
    </source>
</evidence>
<dbReference type="InterPro" id="IPR041471">
    <property type="entry name" value="UvrB_inter"/>
</dbReference>
<gene>
    <name evidence="15" type="ORF">Zmor_008717</name>
</gene>
<dbReference type="SMART" id="SM00487">
    <property type="entry name" value="DEXDc"/>
    <property type="match status" value="1"/>
</dbReference>
<keyword evidence="5" id="KW-0227">DNA damage</keyword>
<dbReference type="Pfam" id="PF02151">
    <property type="entry name" value="UVR"/>
    <property type="match status" value="1"/>
</dbReference>
<dbReference type="GO" id="GO:0006289">
    <property type="term" value="P:nucleotide-excision repair"/>
    <property type="evidence" value="ECO:0007669"/>
    <property type="project" value="InterPro"/>
</dbReference>
<dbReference type="GO" id="GO:0005737">
    <property type="term" value="C:cytoplasm"/>
    <property type="evidence" value="ECO:0007669"/>
    <property type="project" value="UniProtKB-SubCell"/>
</dbReference>
<dbReference type="InterPro" id="IPR001650">
    <property type="entry name" value="Helicase_C-like"/>
</dbReference>
<feature type="domain" description="Helicase ATP-binding" evidence="13">
    <location>
        <begin position="16"/>
        <end position="190"/>
    </location>
</feature>
<dbReference type="PANTHER" id="PTHR24029">
    <property type="entry name" value="UVRABC SYSTEM PROTEIN B"/>
    <property type="match status" value="1"/>
</dbReference>
<dbReference type="CDD" id="cd18790">
    <property type="entry name" value="SF2_C_UvrB"/>
    <property type="match status" value="1"/>
</dbReference>
<dbReference type="PANTHER" id="PTHR24029:SF0">
    <property type="entry name" value="UVRABC SYSTEM PROTEIN B"/>
    <property type="match status" value="1"/>
</dbReference>
<protein>
    <recommendedName>
        <fullName evidence="11">UvrABC system protein B</fullName>
    </recommendedName>
</protein>
<accession>A0AA38M0S2</accession>
<evidence type="ECO:0000256" key="2">
    <source>
        <dbReference type="ARBA" id="ARBA00008533"/>
    </source>
</evidence>
<dbReference type="PROSITE" id="PS51194">
    <property type="entry name" value="HELICASE_CTER"/>
    <property type="match status" value="1"/>
</dbReference>
<comment type="subcellular location">
    <subcellularLocation>
        <location evidence="1">Cytoplasm</location>
    </subcellularLocation>
</comment>
<evidence type="ECO:0000256" key="6">
    <source>
        <dbReference type="ARBA" id="ARBA00022769"/>
    </source>
</evidence>
<evidence type="ECO:0000259" key="14">
    <source>
        <dbReference type="PROSITE" id="PS51194"/>
    </source>
</evidence>
<dbReference type="GO" id="GO:0009380">
    <property type="term" value="C:excinuclease repair complex"/>
    <property type="evidence" value="ECO:0007669"/>
    <property type="project" value="InterPro"/>
</dbReference>
<dbReference type="Pfam" id="PF04851">
    <property type="entry name" value="ResIII"/>
    <property type="match status" value="1"/>
</dbReference>
<dbReference type="GO" id="GO:0005524">
    <property type="term" value="F:ATP binding"/>
    <property type="evidence" value="ECO:0007669"/>
    <property type="project" value="UniProtKB-KW"/>
</dbReference>
<keyword evidence="4" id="KW-0547">Nucleotide-binding</keyword>
<dbReference type="Pfam" id="PF12344">
    <property type="entry name" value="UvrB"/>
    <property type="match status" value="1"/>
</dbReference>
<dbReference type="GO" id="GO:0004518">
    <property type="term" value="F:nuclease activity"/>
    <property type="evidence" value="ECO:0007669"/>
    <property type="project" value="UniProtKB-KW"/>
</dbReference>
<comment type="caution">
    <text evidence="15">The sequence shown here is derived from an EMBL/GenBank/DDBJ whole genome shotgun (WGS) entry which is preliminary data.</text>
</comment>
<dbReference type="Pfam" id="PF00271">
    <property type="entry name" value="Helicase_C"/>
    <property type="match status" value="1"/>
</dbReference>
<comment type="subunit">
    <text evidence="10">Forms a heterotetramer with UvrA during the search for lesions. Interacts with UvrC in an incision complex.</text>
</comment>
<dbReference type="SUPFAM" id="SSF52540">
    <property type="entry name" value="P-loop containing nucleoside triphosphate hydrolases"/>
    <property type="match status" value="2"/>
</dbReference>
<dbReference type="PROSITE" id="PS50151">
    <property type="entry name" value="UVR"/>
    <property type="match status" value="1"/>
</dbReference>
<organism evidence="15 16">
    <name type="scientific">Zophobas morio</name>
    <dbReference type="NCBI Taxonomy" id="2755281"/>
    <lineage>
        <taxon>Eukaryota</taxon>
        <taxon>Metazoa</taxon>
        <taxon>Ecdysozoa</taxon>
        <taxon>Arthropoda</taxon>
        <taxon>Hexapoda</taxon>
        <taxon>Insecta</taxon>
        <taxon>Pterygota</taxon>
        <taxon>Neoptera</taxon>
        <taxon>Endopterygota</taxon>
        <taxon>Coleoptera</taxon>
        <taxon>Polyphaga</taxon>
        <taxon>Cucujiformia</taxon>
        <taxon>Tenebrionidae</taxon>
        <taxon>Zophobas</taxon>
    </lineage>
</organism>
<dbReference type="InterPro" id="IPR027417">
    <property type="entry name" value="P-loop_NTPase"/>
</dbReference>
<evidence type="ECO:0000259" key="12">
    <source>
        <dbReference type="PROSITE" id="PS50151"/>
    </source>
</evidence>
<dbReference type="HAMAP" id="MF_00204">
    <property type="entry name" value="UvrB"/>
    <property type="match status" value="1"/>
</dbReference>
<evidence type="ECO:0000313" key="15">
    <source>
        <dbReference type="EMBL" id="KAJ3619875.1"/>
    </source>
</evidence>
<dbReference type="CDD" id="cd17916">
    <property type="entry name" value="DEXHc_UvrB"/>
    <property type="match status" value="1"/>
</dbReference>
<keyword evidence="8" id="KW-0267">Excision nuclease</keyword>
<dbReference type="InterPro" id="IPR024759">
    <property type="entry name" value="UvrB_YAD/RRR_dom"/>
</dbReference>
<comment type="similarity">
    <text evidence="2">Belongs to the UvrB family.</text>
</comment>
<name>A0AA38M0S2_9CUCU</name>
<keyword evidence="3" id="KW-0963">Cytoplasm</keyword>
<keyword evidence="7" id="KW-0067">ATP-binding</keyword>
<evidence type="ECO:0000259" key="13">
    <source>
        <dbReference type="PROSITE" id="PS51192"/>
    </source>
</evidence>
<dbReference type="GO" id="GO:0003677">
    <property type="term" value="F:DNA binding"/>
    <property type="evidence" value="ECO:0007669"/>
    <property type="project" value="InterPro"/>
</dbReference>
<evidence type="ECO:0000256" key="5">
    <source>
        <dbReference type="ARBA" id="ARBA00022763"/>
    </source>
</evidence>
<dbReference type="EMBL" id="JALNTZ010002204">
    <property type="protein sequence ID" value="KAJ3619875.1"/>
    <property type="molecule type" value="Genomic_DNA"/>
</dbReference>
<evidence type="ECO:0000256" key="4">
    <source>
        <dbReference type="ARBA" id="ARBA00022741"/>
    </source>
</evidence>
<dbReference type="PROSITE" id="PS51192">
    <property type="entry name" value="HELICASE_ATP_BIND_1"/>
    <property type="match status" value="1"/>
</dbReference>
<keyword evidence="6" id="KW-0228">DNA excision</keyword>
<dbReference type="InterPro" id="IPR004807">
    <property type="entry name" value="UvrB"/>
</dbReference>
<proteinExistence type="inferred from homology"/>
<dbReference type="Gene3D" id="3.40.50.300">
    <property type="entry name" value="P-loop containing nucleotide triphosphate hydrolases"/>
    <property type="match status" value="3"/>
</dbReference>
<dbReference type="InterPro" id="IPR006935">
    <property type="entry name" value="Helicase/UvrB_N"/>
</dbReference>
<dbReference type="NCBIfam" id="NF003673">
    <property type="entry name" value="PRK05298.1"/>
    <property type="match status" value="1"/>
</dbReference>
<dbReference type="InterPro" id="IPR001943">
    <property type="entry name" value="UVR_dom"/>
</dbReference>
<dbReference type="InterPro" id="IPR036876">
    <property type="entry name" value="UVR_dom_sf"/>
</dbReference>
<evidence type="ECO:0000256" key="9">
    <source>
        <dbReference type="ARBA" id="ARBA00023204"/>
    </source>
</evidence>
<evidence type="ECO:0000256" key="11">
    <source>
        <dbReference type="ARBA" id="ARBA00029504"/>
    </source>
</evidence>
<evidence type="ECO:0000256" key="10">
    <source>
        <dbReference type="ARBA" id="ARBA00026033"/>
    </source>
</evidence>
<dbReference type="GO" id="GO:0016887">
    <property type="term" value="F:ATP hydrolysis activity"/>
    <property type="evidence" value="ECO:0007669"/>
    <property type="project" value="InterPro"/>
</dbReference>
<evidence type="ECO:0000256" key="8">
    <source>
        <dbReference type="ARBA" id="ARBA00022881"/>
    </source>
</evidence>